<dbReference type="InterPro" id="IPR038078">
    <property type="entry name" value="PhoU-like_sf"/>
</dbReference>
<dbReference type="PANTHER" id="PTHR42930">
    <property type="entry name" value="PHOSPHATE-SPECIFIC TRANSPORT SYSTEM ACCESSORY PROTEIN PHOU"/>
    <property type="match status" value="1"/>
</dbReference>
<dbReference type="InterPro" id="IPR007159">
    <property type="entry name" value="SpoVT-AbrB_dom"/>
</dbReference>
<dbReference type="SUPFAM" id="SSF109755">
    <property type="entry name" value="PhoU-like"/>
    <property type="match status" value="1"/>
</dbReference>
<evidence type="ECO:0000313" key="2">
    <source>
        <dbReference type="EMBL" id="KYH27283.1"/>
    </source>
</evidence>
<dbReference type="InterPro" id="IPR037914">
    <property type="entry name" value="SpoVT-AbrB_sf"/>
</dbReference>
<proteinExistence type="predicted"/>
<organism evidence="2 3">
    <name type="scientific">Halalkalicoccus paucihalophilus</name>
    <dbReference type="NCBI Taxonomy" id="1008153"/>
    <lineage>
        <taxon>Archaea</taxon>
        <taxon>Methanobacteriati</taxon>
        <taxon>Methanobacteriota</taxon>
        <taxon>Stenosarchaea group</taxon>
        <taxon>Halobacteria</taxon>
        <taxon>Halobacteriales</taxon>
        <taxon>Halococcaceae</taxon>
        <taxon>Halalkalicoccus</taxon>
    </lineage>
</organism>
<name>A0A151AI34_9EURY</name>
<dbReference type="GO" id="GO:0030643">
    <property type="term" value="P:intracellular phosphate ion homeostasis"/>
    <property type="evidence" value="ECO:0007669"/>
    <property type="project" value="InterPro"/>
</dbReference>
<dbReference type="GO" id="GO:0045936">
    <property type="term" value="P:negative regulation of phosphate metabolic process"/>
    <property type="evidence" value="ECO:0007669"/>
    <property type="project" value="InterPro"/>
</dbReference>
<sequence>MEVRKVQITGGSTFTVSLPKEWATETGIEAGSELAFYPEGDTLVATPSNVPSEASTTLAVEEVSPQELESRLVTLYINGFDEIVLEADRITTGQRRTIRTATTGLVGFEVSVETEERMVLQDFLDSSELSLHDTVMQMRLLAFSMLDDATEGLLEGDSDRIDGIAARDDDVDRLWYVTSRLFRAVLRDPRAAAAVDIGRETCFDYRTCARQIERIADHSVKIAGHSADLTELPADVHEPLGSLKSESRGIVENAMDAFLVEDRDRATELATATLARAAEMDARTRTIDEQLRAVDPADAQLLGLIVDSLSRIGDYGANIAETALQKAAPTPESGPNAERTLR</sequence>
<comment type="caution">
    <text evidence="2">The sequence shown here is derived from an EMBL/GenBank/DDBJ whole genome shotgun (WGS) entry which is preliminary data.</text>
</comment>
<dbReference type="OrthoDB" id="40991at2157"/>
<keyword evidence="3" id="KW-1185">Reference proteome</keyword>
<reference evidence="2 3" key="1">
    <citation type="submission" date="2016-02" db="EMBL/GenBank/DDBJ databases">
        <title>Genome sequence of Halalkalicoccus paucihalophilus DSM 24557.</title>
        <authorList>
            <person name="Poehlein A."/>
            <person name="Daniel R."/>
        </authorList>
    </citation>
    <scope>NUCLEOTIDE SEQUENCE [LARGE SCALE GENOMIC DNA]</scope>
    <source>
        <strain evidence="2 3">DSM 24557</strain>
    </source>
</reference>
<feature type="domain" description="SpoVT-AbrB" evidence="1">
    <location>
        <begin position="8"/>
        <end position="53"/>
    </location>
</feature>
<accession>A0A151AI34</accession>
<dbReference type="InterPro" id="IPR026022">
    <property type="entry name" value="PhoU_dom"/>
</dbReference>
<dbReference type="AlphaFoldDB" id="A0A151AI34"/>
<dbReference type="EMBL" id="LTAZ01000002">
    <property type="protein sequence ID" value="KYH27283.1"/>
    <property type="molecule type" value="Genomic_DNA"/>
</dbReference>
<dbReference type="SUPFAM" id="SSF89447">
    <property type="entry name" value="AbrB/MazE/MraZ-like"/>
    <property type="match status" value="1"/>
</dbReference>
<dbReference type="Pfam" id="PF04014">
    <property type="entry name" value="MazE_antitoxin"/>
    <property type="match status" value="1"/>
</dbReference>
<dbReference type="Pfam" id="PF01895">
    <property type="entry name" value="PhoU"/>
    <property type="match status" value="2"/>
</dbReference>
<dbReference type="Proteomes" id="UP000075321">
    <property type="component" value="Unassembled WGS sequence"/>
</dbReference>
<evidence type="ECO:0000313" key="3">
    <source>
        <dbReference type="Proteomes" id="UP000075321"/>
    </source>
</evidence>
<protein>
    <submittedName>
        <fullName evidence="2">PhoU domain protein</fullName>
    </submittedName>
</protein>
<dbReference type="SMART" id="SM00966">
    <property type="entry name" value="SpoVT_AbrB"/>
    <property type="match status" value="1"/>
</dbReference>
<dbReference type="InterPro" id="IPR028366">
    <property type="entry name" value="PhoU"/>
</dbReference>
<dbReference type="GO" id="GO:0003677">
    <property type="term" value="F:DNA binding"/>
    <property type="evidence" value="ECO:0007669"/>
    <property type="project" value="InterPro"/>
</dbReference>
<dbReference type="Gene3D" id="1.20.58.220">
    <property type="entry name" value="Phosphate transport system protein phou homolog 2, domain 2"/>
    <property type="match status" value="2"/>
</dbReference>
<gene>
    <name evidence="2" type="ORF">HAPAU_07370</name>
</gene>
<dbReference type="PANTHER" id="PTHR42930:SF6">
    <property type="entry name" value="PHOSPHATE REGULATORY PROTEIN-LIKE PROTEIN"/>
    <property type="match status" value="1"/>
</dbReference>
<dbReference type="RefSeq" id="WP_066379703.1">
    <property type="nucleotide sequence ID" value="NZ_LTAZ01000002.1"/>
</dbReference>
<dbReference type="PATRIC" id="fig|1008153.3.peg.741"/>
<evidence type="ECO:0000259" key="1">
    <source>
        <dbReference type="SMART" id="SM00966"/>
    </source>
</evidence>